<evidence type="ECO:0000256" key="3">
    <source>
        <dbReference type="ARBA" id="ARBA00022842"/>
    </source>
</evidence>
<dbReference type="SUPFAM" id="SSF55811">
    <property type="entry name" value="Nudix"/>
    <property type="match status" value="1"/>
</dbReference>
<evidence type="ECO:0000259" key="4">
    <source>
        <dbReference type="PROSITE" id="PS51462"/>
    </source>
</evidence>
<protein>
    <recommendedName>
        <fullName evidence="4">Nudix hydrolase domain-containing protein</fullName>
    </recommendedName>
</protein>
<dbReference type="Gene3D" id="2.20.70.10">
    <property type="match status" value="1"/>
</dbReference>
<organism evidence="5">
    <name type="scientific">marine metagenome</name>
    <dbReference type="NCBI Taxonomy" id="408172"/>
    <lineage>
        <taxon>unclassified sequences</taxon>
        <taxon>metagenomes</taxon>
        <taxon>ecological metagenomes</taxon>
    </lineage>
</organism>
<accession>A0A382JR10</accession>
<dbReference type="Pfam" id="PF00293">
    <property type="entry name" value="NUDIX"/>
    <property type="match status" value="1"/>
</dbReference>
<keyword evidence="2" id="KW-0378">Hydrolase</keyword>
<dbReference type="PROSITE" id="PS51462">
    <property type="entry name" value="NUDIX"/>
    <property type="match status" value="1"/>
</dbReference>
<dbReference type="PANTHER" id="PTHR43222">
    <property type="entry name" value="NUDIX HYDROLASE 23"/>
    <property type="match status" value="1"/>
</dbReference>
<dbReference type="InterPro" id="IPR015797">
    <property type="entry name" value="NUDIX_hydrolase-like_dom_sf"/>
</dbReference>
<reference evidence="5" key="1">
    <citation type="submission" date="2018-05" db="EMBL/GenBank/DDBJ databases">
        <authorList>
            <person name="Lanie J.A."/>
            <person name="Ng W.-L."/>
            <person name="Kazmierczak K.M."/>
            <person name="Andrzejewski T.M."/>
            <person name="Davidsen T.M."/>
            <person name="Wayne K.J."/>
            <person name="Tettelin H."/>
            <person name="Glass J.I."/>
            <person name="Rusch D."/>
            <person name="Podicherti R."/>
            <person name="Tsui H.-C.T."/>
            <person name="Winkler M.E."/>
        </authorList>
    </citation>
    <scope>NUCLEOTIDE SEQUENCE</scope>
</reference>
<proteinExistence type="predicted"/>
<evidence type="ECO:0000256" key="2">
    <source>
        <dbReference type="ARBA" id="ARBA00022801"/>
    </source>
</evidence>
<dbReference type="EMBL" id="UINC01075683">
    <property type="protein sequence ID" value="SVC14105.1"/>
    <property type="molecule type" value="Genomic_DNA"/>
</dbReference>
<dbReference type="AlphaFoldDB" id="A0A382JR10"/>
<dbReference type="GO" id="GO:0016787">
    <property type="term" value="F:hydrolase activity"/>
    <property type="evidence" value="ECO:0007669"/>
    <property type="project" value="UniProtKB-KW"/>
</dbReference>
<name>A0A382JR10_9ZZZZ</name>
<dbReference type="InterPro" id="IPR029401">
    <property type="entry name" value="Nudix_N"/>
</dbReference>
<comment type="cofactor">
    <cofactor evidence="1">
        <name>Mg(2+)</name>
        <dbReference type="ChEBI" id="CHEBI:18420"/>
    </cofactor>
</comment>
<dbReference type="PANTHER" id="PTHR43222:SF2">
    <property type="entry name" value="NUDIX HYDROLASE 23, CHLOROPLASTIC"/>
    <property type="match status" value="1"/>
</dbReference>
<dbReference type="Pfam" id="PF14803">
    <property type="entry name" value="Zn_ribbon_Nudix"/>
    <property type="match status" value="1"/>
</dbReference>
<dbReference type="PRINTS" id="PR00502">
    <property type="entry name" value="NUDIXFAMILY"/>
</dbReference>
<dbReference type="Gene3D" id="3.90.79.10">
    <property type="entry name" value="Nucleoside Triphosphate Pyrophosphohydrolase"/>
    <property type="match status" value="1"/>
</dbReference>
<feature type="domain" description="Nudix hydrolase" evidence="4">
    <location>
        <begin position="36"/>
        <end position="159"/>
    </location>
</feature>
<evidence type="ECO:0000256" key="1">
    <source>
        <dbReference type="ARBA" id="ARBA00001946"/>
    </source>
</evidence>
<dbReference type="InterPro" id="IPR000086">
    <property type="entry name" value="NUDIX_hydrolase_dom"/>
</dbReference>
<sequence length="175" mass="20284">MNYCSKCGSRVFSKIPEGDNRERKICESCSHIFYESSKIVVVCIPQWQDRILLCRRAIEPRKGHWCLPGGYLETGETLEEGAQREVYEETFATVENLKLFSKADLIHLNLIMFCFLGQMKDETFDTGEECLEVRLFEVPELQQMELAFNAHRLSMEAFSQSPESGNIHSFRIEED</sequence>
<gene>
    <name evidence="5" type="ORF">METZ01_LOCUS266959</name>
</gene>
<dbReference type="InterPro" id="IPR020476">
    <property type="entry name" value="Nudix_hydrolase"/>
</dbReference>
<keyword evidence="3" id="KW-0460">Magnesium</keyword>
<evidence type="ECO:0000313" key="5">
    <source>
        <dbReference type="EMBL" id="SVC14105.1"/>
    </source>
</evidence>